<feature type="compositionally biased region" description="Polar residues" evidence="1">
    <location>
        <begin position="52"/>
        <end position="73"/>
    </location>
</feature>
<feature type="compositionally biased region" description="Basic residues" evidence="1">
    <location>
        <begin position="87"/>
        <end position="96"/>
    </location>
</feature>
<reference evidence="2" key="1">
    <citation type="journal article" date="2020" name="Stud. Mycol.">
        <title>101 Dothideomycetes genomes: a test case for predicting lifestyles and emergence of pathogens.</title>
        <authorList>
            <person name="Haridas S."/>
            <person name="Albert R."/>
            <person name="Binder M."/>
            <person name="Bloem J."/>
            <person name="Labutti K."/>
            <person name="Salamov A."/>
            <person name="Andreopoulos B."/>
            <person name="Baker S."/>
            <person name="Barry K."/>
            <person name="Bills G."/>
            <person name="Bluhm B."/>
            <person name="Cannon C."/>
            <person name="Castanera R."/>
            <person name="Culley D."/>
            <person name="Daum C."/>
            <person name="Ezra D."/>
            <person name="Gonzalez J."/>
            <person name="Henrissat B."/>
            <person name="Kuo A."/>
            <person name="Liang C."/>
            <person name="Lipzen A."/>
            <person name="Lutzoni F."/>
            <person name="Magnuson J."/>
            <person name="Mondo S."/>
            <person name="Nolan M."/>
            <person name="Ohm R."/>
            <person name="Pangilinan J."/>
            <person name="Park H.-J."/>
            <person name="Ramirez L."/>
            <person name="Alfaro M."/>
            <person name="Sun H."/>
            <person name="Tritt A."/>
            <person name="Yoshinaga Y."/>
            <person name="Zwiers L.-H."/>
            <person name="Turgeon B."/>
            <person name="Goodwin S."/>
            <person name="Spatafora J."/>
            <person name="Crous P."/>
            <person name="Grigoriev I."/>
        </authorList>
    </citation>
    <scope>NUCLEOTIDE SEQUENCE</scope>
    <source>
        <strain evidence="2">CBS 262.69</strain>
    </source>
</reference>
<proteinExistence type="predicted"/>
<feature type="compositionally biased region" description="Basic and acidic residues" evidence="1">
    <location>
        <begin position="1"/>
        <end position="11"/>
    </location>
</feature>
<protein>
    <submittedName>
        <fullName evidence="2">Uncharacterized protein</fullName>
    </submittedName>
</protein>
<sequence length="120" mass="12552">MQHMSTRDALRLLRAKKKAEAKQAEKGKALDRSAPDASSATDPNEIDVDSAGPSSATEHSTAGATLVPSTQTARVDHQRSLSSSKRQASRKSKRGSKFNTSLSSTSIVACPGEATGDDPA</sequence>
<dbReference type="AlphaFoldDB" id="A0A6G1HIQ3"/>
<gene>
    <name evidence="2" type="ORF">EJ06DRAFT_525112</name>
</gene>
<evidence type="ECO:0000256" key="1">
    <source>
        <dbReference type="SAM" id="MobiDB-lite"/>
    </source>
</evidence>
<keyword evidence="3" id="KW-1185">Reference proteome</keyword>
<evidence type="ECO:0000313" key="3">
    <source>
        <dbReference type="Proteomes" id="UP000799640"/>
    </source>
</evidence>
<accession>A0A6G1HIQ3</accession>
<dbReference type="EMBL" id="ML996710">
    <property type="protein sequence ID" value="KAF2395872.1"/>
    <property type="molecule type" value="Genomic_DNA"/>
</dbReference>
<dbReference type="Proteomes" id="UP000799640">
    <property type="component" value="Unassembled WGS sequence"/>
</dbReference>
<feature type="compositionally biased region" description="Basic and acidic residues" evidence="1">
    <location>
        <begin position="18"/>
        <end position="34"/>
    </location>
</feature>
<feature type="compositionally biased region" description="Polar residues" evidence="1">
    <location>
        <begin position="98"/>
        <end position="107"/>
    </location>
</feature>
<name>A0A6G1HIQ3_9PEZI</name>
<organism evidence="2 3">
    <name type="scientific">Trichodelitschia bisporula</name>
    <dbReference type="NCBI Taxonomy" id="703511"/>
    <lineage>
        <taxon>Eukaryota</taxon>
        <taxon>Fungi</taxon>
        <taxon>Dikarya</taxon>
        <taxon>Ascomycota</taxon>
        <taxon>Pezizomycotina</taxon>
        <taxon>Dothideomycetes</taxon>
        <taxon>Dothideomycetes incertae sedis</taxon>
        <taxon>Phaeotrichales</taxon>
        <taxon>Phaeotrichaceae</taxon>
        <taxon>Trichodelitschia</taxon>
    </lineage>
</organism>
<evidence type="ECO:0000313" key="2">
    <source>
        <dbReference type="EMBL" id="KAF2395872.1"/>
    </source>
</evidence>
<feature type="region of interest" description="Disordered" evidence="1">
    <location>
        <begin position="1"/>
        <end position="120"/>
    </location>
</feature>